<evidence type="ECO:0000313" key="7">
    <source>
        <dbReference type="EMBL" id="KAJ6218865.1"/>
    </source>
</evidence>
<evidence type="ECO:0000256" key="3">
    <source>
        <dbReference type="ARBA" id="ARBA00022583"/>
    </source>
</evidence>
<keyword evidence="8" id="KW-1185">Reference proteome</keyword>
<sequence>MDDYERVLLVKPEVQVYRIPPRTTNRAYRASDWNLDTPDWTCRLRLIAKGSNVFIKLDEKSTGQFFGQCPIDNYPGMAIEAVSDSSRYFVLKLVNEESGRTAFVGIGFVDRSDSFDLNVALQDHFKIVQMENDSTDNKSEDNQPKLNLSFKEGQTIKVNLNIGKSGDNTNKPRQKVNRPLNGVRLALPPGTKTKVLPQPTSSPVTTIKVDQQQHSNKTSESSFNQQLIEGLESLSVSNKQSNNGSSIDSLTPKNSLNSNDDLFTTNFDSVDFSASTCNTNSNVTHSSINKSDDDLWSEFESFRSNENKSDSKKPSMTATSFDNWAKFQ</sequence>
<name>A0A9Q0M460_BLOTA</name>
<keyword evidence="3" id="KW-0254">Endocytosis</keyword>
<dbReference type="EMBL" id="JAPWDV010000002">
    <property type="protein sequence ID" value="KAJ6218865.1"/>
    <property type="molecule type" value="Genomic_DNA"/>
</dbReference>
<dbReference type="GO" id="GO:0006897">
    <property type="term" value="P:endocytosis"/>
    <property type="evidence" value="ECO:0007669"/>
    <property type="project" value="UniProtKB-KW"/>
</dbReference>
<dbReference type="OrthoDB" id="10265489at2759"/>
<keyword evidence="2" id="KW-0813">Transport</keyword>
<gene>
    <name evidence="7" type="ORF">RDWZM_004677</name>
</gene>
<comment type="similarity">
    <text evidence="1">Belongs to the NECAP family.</text>
</comment>
<evidence type="ECO:0000256" key="2">
    <source>
        <dbReference type="ARBA" id="ARBA00022448"/>
    </source>
</evidence>
<dbReference type="OMA" id="CCWCKRP"/>
<keyword evidence="4" id="KW-0653">Protein transport</keyword>
<feature type="compositionally biased region" description="Polar residues" evidence="5">
    <location>
        <begin position="198"/>
        <end position="223"/>
    </location>
</feature>
<dbReference type="GO" id="GO:0030125">
    <property type="term" value="C:clathrin vesicle coat"/>
    <property type="evidence" value="ECO:0007669"/>
    <property type="project" value="TreeGrafter"/>
</dbReference>
<evidence type="ECO:0000256" key="4">
    <source>
        <dbReference type="ARBA" id="ARBA00022927"/>
    </source>
</evidence>
<dbReference type="PANTHER" id="PTHR12847">
    <property type="entry name" value="ATP-BINDING CASSETTE ABC TRANSPORTER-RELATED"/>
    <property type="match status" value="1"/>
</dbReference>
<evidence type="ECO:0000313" key="8">
    <source>
        <dbReference type="Proteomes" id="UP001142055"/>
    </source>
</evidence>
<dbReference type="SUPFAM" id="SSF50729">
    <property type="entry name" value="PH domain-like"/>
    <property type="match status" value="1"/>
</dbReference>
<comment type="caution">
    <text evidence="7">The sequence shown here is derived from an EMBL/GenBank/DDBJ whole genome shotgun (WGS) entry which is preliminary data.</text>
</comment>
<feature type="compositionally biased region" description="Basic and acidic residues" evidence="5">
    <location>
        <begin position="302"/>
        <end position="313"/>
    </location>
</feature>
<dbReference type="Gene3D" id="2.30.29.30">
    <property type="entry name" value="Pleckstrin-homology domain (PH domain)/Phosphotyrosine-binding domain (PTB)"/>
    <property type="match status" value="1"/>
</dbReference>
<dbReference type="Proteomes" id="UP001142055">
    <property type="component" value="Chromosome 2"/>
</dbReference>
<dbReference type="Pfam" id="PF07933">
    <property type="entry name" value="DUF1681"/>
    <property type="match status" value="1"/>
</dbReference>
<organism evidence="7 8">
    <name type="scientific">Blomia tropicalis</name>
    <name type="common">Mite</name>
    <dbReference type="NCBI Taxonomy" id="40697"/>
    <lineage>
        <taxon>Eukaryota</taxon>
        <taxon>Metazoa</taxon>
        <taxon>Ecdysozoa</taxon>
        <taxon>Arthropoda</taxon>
        <taxon>Chelicerata</taxon>
        <taxon>Arachnida</taxon>
        <taxon>Acari</taxon>
        <taxon>Acariformes</taxon>
        <taxon>Sarcoptiformes</taxon>
        <taxon>Astigmata</taxon>
        <taxon>Glycyphagoidea</taxon>
        <taxon>Echimyopodidae</taxon>
        <taxon>Blomia</taxon>
    </lineage>
</organism>
<reference evidence="7" key="1">
    <citation type="submission" date="2022-12" db="EMBL/GenBank/DDBJ databases">
        <title>Genome assemblies of Blomia tropicalis.</title>
        <authorList>
            <person name="Cui Y."/>
        </authorList>
    </citation>
    <scope>NUCLEOTIDE SEQUENCE</scope>
    <source>
        <tissue evidence="7">Adult mites</tissue>
    </source>
</reference>
<dbReference type="InterPro" id="IPR011993">
    <property type="entry name" value="PH-like_dom_sf"/>
</dbReference>
<evidence type="ECO:0000256" key="1">
    <source>
        <dbReference type="ARBA" id="ARBA00007736"/>
    </source>
</evidence>
<feature type="region of interest" description="Disordered" evidence="5">
    <location>
        <begin position="237"/>
        <end position="256"/>
    </location>
</feature>
<dbReference type="PANTHER" id="PTHR12847:SF9">
    <property type="entry name" value="NECAP-LIKE PROTEIN CG9132"/>
    <property type="match status" value="1"/>
</dbReference>
<protein>
    <recommendedName>
        <fullName evidence="6">NECAP PHear domain-containing protein</fullName>
    </recommendedName>
</protein>
<feature type="domain" description="NECAP PHear" evidence="6">
    <location>
        <begin position="4"/>
        <end position="161"/>
    </location>
</feature>
<accession>A0A9Q0M460</accession>
<dbReference type="FunFam" id="2.30.29.30:FF:000064">
    <property type="entry name" value="Adaptin ear-binding coat-associated protein 1"/>
    <property type="match status" value="1"/>
</dbReference>
<dbReference type="GO" id="GO:0015031">
    <property type="term" value="P:protein transport"/>
    <property type="evidence" value="ECO:0007669"/>
    <property type="project" value="UniProtKB-KW"/>
</dbReference>
<dbReference type="InterPro" id="IPR012466">
    <property type="entry name" value="NECAP_PHear"/>
</dbReference>
<feature type="region of interest" description="Disordered" evidence="5">
    <location>
        <begin position="161"/>
        <end position="223"/>
    </location>
</feature>
<proteinExistence type="inferred from homology"/>
<evidence type="ECO:0000259" key="6">
    <source>
        <dbReference type="Pfam" id="PF07933"/>
    </source>
</evidence>
<dbReference type="CDD" id="cd13228">
    <property type="entry name" value="PHear_NECAP"/>
    <property type="match status" value="1"/>
</dbReference>
<evidence type="ECO:0000256" key="5">
    <source>
        <dbReference type="SAM" id="MobiDB-lite"/>
    </source>
</evidence>
<feature type="region of interest" description="Disordered" evidence="5">
    <location>
        <begin position="302"/>
        <end position="328"/>
    </location>
</feature>
<dbReference type="AlphaFoldDB" id="A0A9Q0M460"/>